<dbReference type="EMBL" id="BRXY01000534">
    <property type="protein sequence ID" value="GMH98797.1"/>
    <property type="molecule type" value="Genomic_DNA"/>
</dbReference>
<name>A0A9W7C3Z5_9STRA</name>
<accession>A0A9W7C3Z5</accession>
<keyword evidence="2" id="KW-1185">Reference proteome</keyword>
<gene>
    <name evidence="1" type="ORF">TrST_g11146</name>
</gene>
<evidence type="ECO:0000313" key="2">
    <source>
        <dbReference type="Proteomes" id="UP001165085"/>
    </source>
</evidence>
<proteinExistence type="predicted"/>
<evidence type="ECO:0000313" key="1">
    <source>
        <dbReference type="EMBL" id="GMH98797.1"/>
    </source>
</evidence>
<protein>
    <submittedName>
        <fullName evidence="1">Uncharacterized protein</fullName>
    </submittedName>
</protein>
<dbReference type="Proteomes" id="UP001165085">
    <property type="component" value="Unassembled WGS sequence"/>
</dbReference>
<organism evidence="1 2">
    <name type="scientific">Triparma strigata</name>
    <dbReference type="NCBI Taxonomy" id="1606541"/>
    <lineage>
        <taxon>Eukaryota</taxon>
        <taxon>Sar</taxon>
        <taxon>Stramenopiles</taxon>
        <taxon>Ochrophyta</taxon>
        <taxon>Bolidophyceae</taxon>
        <taxon>Parmales</taxon>
        <taxon>Triparmaceae</taxon>
        <taxon>Triparma</taxon>
    </lineage>
</organism>
<sequence>MIYNRTTPSERQEYAALLAENVEEDTTKATLPDDLPTKLNSVSEFSKFQTSENCKKAPLRIPFPTSALALCLCQLAMVLSEDNVLTANFPGTFHGSNRMLAPSSLSVYTLIGFPDSSLKHHGIFPEVSLLPAKGHDTPPEKHRLDHLREKLHYPFNIDRVIRYPGPLSHDQTLPYIFHCDPSISHLRPQIHGLLWQDFAGTGQVYVPWCIYSVLAPNTPPTTPNQ</sequence>
<comment type="caution">
    <text evidence="1">The sequence shown here is derived from an EMBL/GenBank/DDBJ whole genome shotgun (WGS) entry which is preliminary data.</text>
</comment>
<dbReference type="AlphaFoldDB" id="A0A9W7C3Z5"/>
<reference evidence="2" key="1">
    <citation type="journal article" date="2023" name="Commun. Biol.">
        <title>Genome analysis of Parmales, the sister group of diatoms, reveals the evolutionary specialization of diatoms from phago-mixotrophs to photoautotrophs.</title>
        <authorList>
            <person name="Ban H."/>
            <person name="Sato S."/>
            <person name="Yoshikawa S."/>
            <person name="Yamada K."/>
            <person name="Nakamura Y."/>
            <person name="Ichinomiya M."/>
            <person name="Sato N."/>
            <person name="Blanc-Mathieu R."/>
            <person name="Endo H."/>
            <person name="Kuwata A."/>
            <person name="Ogata H."/>
        </authorList>
    </citation>
    <scope>NUCLEOTIDE SEQUENCE [LARGE SCALE GENOMIC DNA]</scope>
    <source>
        <strain evidence="2">NIES 3701</strain>
    </source>
</reference>